<protein>
    <submittedName>
        <fullName evidence="2">Uncharacterized protein</fullName>
    </submittedName>
</protein>
<evidence type="ECO:0000313" key="2">
    <source>
        <dbReference type="EMBL" id="CAA9476694.1"/>
    </source>
</evidence>
<name>A0A6J4RW03_9ACTN</name>
<feature type="region of interest" description="Disordered" evidence="1">
    <location>
        <begin position="50"/>
        <end position="71"/>
    </location>
</feature>
<feature type="non-terminal residue" evidence="2">
    <location>
        <position position="71"/>
    </location>
</feature>
<sequence length="71" mass="7994">APRRAQPARRIPDAELRLAYEGRAAALARRYRLRCRCRLPAHGRGQDALLRRAADQRGPRGADVHQREGAV</sequence>
<proteinExistence type="predicted"/>
<organism evidence="2">
    <name type="scientific">uncultured Solirubrobacteraceae bacterium</name>
    <dbReference type="NCBI Taxonomy" id="1162706"/>
    <lineage>
        <taxon>Bacteria</taxon>
        <taxon>Bacillati</taxon>
        <taxon>Actinomycetota</taxon>
        <taxon>Thermoleophilia</taxon>
        <taxon>Solirubrobacterales</taxon>
        <taxon>Solirubrobacteraceae</taxon>
        <taxon>environmental samples</taxon>
    </lineage>
</organism>
<dbReference type="AlphaFoldDB" id="A0A6J4RW03"/>
<gene>
    <name evidence="2" type="ORF">AVDCRST_MAG53-362</name>
</gene>
<accession>A0A6J4RW03</accession>
<dbReference type="EMBL" id="CADCVR010000015">
    <property type="protein sequence ID" value="CAA9476694.1"/>
    <property type="molecule type" value="Genomic_DNA"/>
</dbReference>
<evidence type="ECO:0000256" key="1">
    <source>
        <dbReference type="SAM" id="MobiDB-lite"/>
    </source>
</evidence>
<feature type="non-terminal residue" evidence="2">
    <location>
        <position position="1"/>
    </location>
</feature>
<reference evidence="2" key="1">
    <citation type="submission" date="2020-02" db="EMBL/GenBank/DDBJ databases">
        <authorList>
            <person name="Meier V. D."/>
        </authorList>
    </citation>
    <scope>NUCLEOTIDE SEQUENCE</scope>
    <source>
        <strain evidence="2">AVDCRST_MAG53</strain>
    </source>
</reference>